<organism evidence="3 4">
    <name type="scientific">Aliarcobacter skirrowii</name>
    <dbReference type="NCBI Taxonomy" id="28200"/>
    <lineage>
        <taxon>Bacteria</taxon>
        <taxon>Pseudomonadati</taxon>
        <taxon>Campylobacterota</taxon>
        <taxon>Epsilonproteobacteria</taxon>
        <taxon>Campylobacterales</taxon>
        <taxon>Arcobacteraceae</taxon>
        <taxon>Aliarcobacter</taxon>
    </lineage>
</organism>
<dbReference type="InterPro" id="IPR006531">
    <property type="entry name" value="Gp5/Vgr_OB"/>
</dbReference>
<protein>
    <submittedName>
        <fullName evidence="3">Phage baseplate assembly protein V</fullName>
    </submittedName>
</protein>
<dbReference type="RefSeq" id="WP_319048421.1">
    <property type="nucleotide sequence ID" value="NZ_JAUQUR010000008.1"/>
</dbReference>
<evidence type="ECO:0000259" key="1">
    <source>
        <dbReference type="Pfam" id="PF04717"/>
    </source>
</evidence>
<evidence type="ECO:0000259" key="2">
    <source>
        <dbReference type="Pfam" id="PF22178"/>
    </source>
</evidence>
<proteinExistence type="predicted"/>
<dbReference type="EMBL" id="JAUQUR010000008">
    <property type="protein sequence ID" value="MDX4069894.1"/>
    <property type="molecule type" value="Genomic_DNA"/>
</dbReference>
<dbReference type="SUPFAM" id="SSF69255">
    <property type="entry name" value="gp5 N-terminal domain-like"/>
    <property type="match status" value="1"/>
</dbReference>
<reference evidence="3" key="2">
    <citation type="submission" date="2023-07" db="EMBL/GenBank/DDBJ databases">
        <authorList>
            <person name="Zhang M."/>
            <person name="Zhou G."/>
        </authorList>
    </citation>
    <scope>NUCLEOTIDE SEQUENCE</scope>
    <source>
        <strain evidence="3">BJSY19SF1-2</strain>
    </source>
</reference>
<name>A0AAW9DCA8_9BACT</name>
<feature type="non-terminal residue" evidence="3">
    <location>
        <position position="1"/>
    </location>
</feature>
<dbReference type="InterPro" id="IPR054030">
    <property type="entry name" value="Gp5_Vgr_C"/>
</dbReference>
<comment type="caution">
    <text evidence="3">The sequence shown here is derived from an EMBL/GenBank/DDBJ whole genome shotgun (WGS) entry which is preliminary data.</text>
</comment>
<dbReference type="InterPro" id="IPR037026">
    <property type="entry name" value="Vgr_OB-fold_dom_sf"/>
</dbReference>
<accession>A0AAW9DCA8</accession>
<dbReference type="Proteomes" id="UP001283691">
    <property type="component" value="Unassembled WGS sequence"/>
</dbReference>
<dbReference type="Pfam" id="PF22178">
    <property type="entry name" value="Gp5_trimer_C"/>
    <property type="match status" value="1"/>
</dbReference>
<evidence type="ECO:0000313" key="4">
    <source>
        <dbReference type="Proteomes" id="UP001283691"/>
    </source>
</evidence>
<evidence type="ECO:0000313" key="3">
    <source>
        <dbReference type="EMBL" id="MDX4069894.1"/>
    </source>
</evidence>
<dbReference type="SUPFAM" id="SSF69349">
    <property type="entry name" value="Phage fibre proteins"/>
    <property type="match status" value="1"/>
</dbReference>
<sequence length="514" mass="58944">CYLRVSNMSSGDNYGTMFIPRVNSEVIVSFVNGDPDCPIIIGSLNNGENKLAYSLPSNKTKSYLRTYTTPQYSDSIGYNELMFEDYQGREEVKIRAQRDLNTEVLNNENKRVDKDQRVIIRGDKEESINKNSKLNVKENYEINVQNDFIENVSNNKVINVSENLDVSVNKNINVNIVENLKYIIEKDFIESIKGSKIEYVEKDVKLRYLNNLFTQVDKDFRLDVKGSYHIKSNSIKQEANIIELIANNGITIRSGANSITVDSSGIHLNSASINTQSSLEGVNAIDVEMPIIDKPKYEKLRVIKLEANILKQNSIEDQLIFKASVEKYKDDNWEATNSLTKFELNQIRWVVVTNNDKEDKDIVQDEISENVIAINEFELKLDISKTNICKYAHIFCYVDDYLLEGYSLVELKRDIKIDNINLNYISNEEVELEAILNVDEVTQEELEQIVWNINSKDISKYNGKTKIQHNIKEEKVYKTVFNAYIKDNQTIETSANTSAVFDEDSSRLSNIGVN</sequence>
<reference evidence="3" key="1">
    <citation type="journal article" date="2023" name="Front. Microbiol.">
        <title>Genomic diversity and taxonomic marker for Arcobacter species.</title>
        <authorList>
            <person name="Zhou G."/>
            <person name="Gu Y."/>
            <person name="Wang H."/>
            <person name="Chen X."/>
            <person name="Zhang X."/>
            <person name="Shao Z."/>
            <person name="Yan X."/>
            <person name="Zhang J."/>
            <person name="Zhang M."/>
        </authorList>
    </citation>
    <scope>NUCLEOTIDE SEQUENCE</scope>
    <source>
        <strain evidence="3">BJSY19SF1-2</strain>
    </source>
</reference>
<feature type="domain" description="Gp5/Type VI secretion system Vgr protein OB-fold" evidence="1">
    <location>
        <begin position="2"/>
        <end position="44"/>
    </location>
</feature>
<feature type="domain" description="Gp5/Type VI secretion system Vgr C-terminal trimerisation" evidence="2">
    <location>
        <begin position="75"/>
        <end position="174"/>
    </location>
</feature>
<dbReference type="Gene3D" id="2.40.50.230">
    <property type="entry name" value="Gp5 N-terminal domain"/>
    <property type="match status" value="1"/>
</dbReference>
<dbReference type="Pfam" id="PF04717">
    <property type="entry name" value="Phage_base_V"/>
    <property type="match status" value="1"/>
</dbReference>
<gene>
    <name evidence="3" type="ORF">Q6A80_09195</name>
</gene>
<dbReference type="AlphaFoldDB" id="A0AAW9DCA8"/>